<keyword evidence="2" id="KW-0479">Metal-binding</keyword>
<dbReference type="GO" id="GO:0004497">
    <property type="term" value="F:monooxygenase activity"/>
    <property type="evidence" value="ECO:0007669"/>
    <property type="project" value="InterPro"/>
</dbReference>
<dbReference type="InterPro" id="IPR001128">
    <property type="entry name" value="Cyt_P450"/>
</dbReference>
<reference evidence="5" key="1">
    <citation type="journal article" date="2013" name="Nat. Commun.">
        <title>Whole-genome sequencing of Oryza brachyantha reveals mechanisms underlying Oryza genome evolution.</title>
        <authorList>
            <person name="Chen J."/>
            <person name="Huang Q."/>
            <person name="Gao D."/>
            <person name="Wang J."/>
            <person name="Lang Y."/>
            <person name="Liu T."/>
            <person name="Li B."/>
            <person name="Bai Z."/>
            <person name="Luis Goicoechea J."/>
            <person name="Liang C."/>
            <person name="Chen C."/>
            <person name="Zhang W."/>
            <person name="Sun S."/>
            <person name="Liao Y."/>
            <person name="Zhang X."/>
            <person name="Yang L."/>
            <person name="Song C."/>
            <person name="Wang M."/>
            <person name="Shi J."/>
            <person name="Liu G."/>
            <person name="Liu J."/>
            <person name="Zhou H."/>
            <person name="Zhou W."/>
            <person name="Yu Q."/>
            <person name="An N."/>
            <person name="Chen Y."/>
            <person name="Cai Q."/>
            <person name="Wang B."/>
            <person name="Liu B."/>
            <person name="Min J."/>
            <person name="Huang Y."/>
            <person name="Wu H."/>
            <person name="Li Z."/>
            <person name="Zhang Y."/>
            <person name="Yin Y."/>
            <person name="Song W."/>
            <person name="Jiang J."/>
            <person name="Jackson S.A."/>
            <person name="Wing R.A."/>
            <person name="Wang J."/>
            <person name="Chen M."/>
        </authorList>
    </citation>
    <scope>NUCLEOTIDE SEQUENCE [LARGE SCALE GENOMIC DNA]</scope>
    <source>
        <strain evidence="5">cv. IRGC 101232</strain>
    </source>
</reference>
<organism evidence="5">
    <name type="scientific">Oryza brachyantha</name>
    <name type="common">malo sina</name>
    <dbReference type="NCBI Taxonomy" id="4533"/>
    <lineage>
        <taxon>Eukaryota</taxon>
        <taxon>Viridiplantae</taxon>
        <taxon>Streptophyta</taxon>
        <taxon>Embryophyta</taxon>
        <taxon>Tracheophyta</taxon>
        <taxon>Spermatophyta</taxon>
        <taxon>Magnoliopsida</taxon>
        <taxon>Liliopsida</taxon>
        <taxon>Poales</taxon>
        <taxon>Poaceae</taxon>
        <taxon>BOP clade</taxon>
        <taxon>Oryzoideae</taxon>
        <taxon>Oryzeae</taxon>
        <taxon>Oryzinae</taxon>
        <taxon>Oryza</taxon>
    </lineage>
</organism>
<dbReference type="GO" id="GO:0005506">
    <property type="term" value="F:iron ion binding"/>
    <property type="evidence" value="ECO:0007669"/>
    <property type="project" value="InterPro"/>
</dbReference>
<evidence type="ECO:0000313" key="5">
    <source>
        <dbReference type="EnsemblPlants" id="OB08G10500.1"/>
    </source>
</evidence>
<dbReference type="PANTHER" id="PTHR47955">
    <property type="entry name" value="CYTOCHROME P450 FAMILY 71 PROTEIN"/>
    <property type="match status" value="1"/>
</dbReference>
<dbReference type="HOGENOM" id="CLU_001570_26_9_1"/>
<comment type="similarity">
    <text evidence="1">Belongs to the cytochrome P450 family.</text>
</comment>
<dbReference type="GO" id="GO:0020037">
    <property type="term" value="F:heme binding"/>
    <property type="evidence" value="ECO:0007669"/>
    <property type="project" value="InterPro"/>
</dbReference>
<evidence type="ECO:0000256" key="4">
    <source>
        <dbReference type="SAM" id="SignalP"/>
    </source>
</evidence>
<evidence type="ECO:0000256" key="2">
    <source>
        <dbReference type="ARBA" id="ARBA00022723"/>
    </source>
</evidence>
<dbReference type="Gene3D" id="1.10.630.10">
    <property type="entry name" value="Cytochrome P450"/>
    <property type="match status" value="1"/>
</dbReference>
<accession>J3MPM1</accession>
<reference evidence="5" key="2">
    <citation type="submission" date="2013-04" db="UniProtKB">
        <authorList>
            <consortium name="EnsemblPlants"/>
        </authorList>
    </citation>
    <scope>IDENTIFICATION</scope>
</reference>
<dbReference type="InterPro" id="IPR036396">
    <property type="entry name" value="Cyt_P450_sf"/>
</dbReference>
<name>J3MPM1_ORYBR</name>
<feature type="chain" id="PRO_5003773784" evidence="4">
    <location>
        <begin position="27"/>
        <end position="125"/>
    </location>
</feature>
<keyword evidence="3" id="KW-0408">Iron</keyword>
<evidence type="ECO:0000256" key="1">
    <source>
        <dbReference type="ARBA" id="ARBA00010617"/>
    </source>
</evidence>
<dbReference type="Proteomes" id="UP000006038">
    <property type="component" value="Chromosome 8"/>
</dbReference>
<dbReference type="SUPFAM" id="SSF48264">
    <property type="entry name" value="Cytochrome P450"/>
    <property type="match status" value="1"/>
</dbReference>
<protein>
    <submittedName>
        <fullName evidence="5">Uncharacterized protein</fullName>
    </submittedName>
</protein>
<dbReference type="Gramene" id="OB08G10500.1">
    <property type="protein sequence ID" value="OB08G10500.1"/>
    <property type="gene ID" value="OB08G10500"/>
</dbReference>
<dbReference type="AlphaFoldDB" id="J3MPM1"/>
<proteinExistence type="inferred from homology"/>
<evidence type="ECO:0000256" key="3">
    <source>
        <dbReference type="ARBA" id="ARBA00023004"/>
    </source>
</evidence>
<keyword evidence="6" id="KW-1185">Reference proteome</keyword>
<dbReference type="EnsemblPlants" id="OB08G10500.1">
    <property type="protein sequence ID" value="OB08G10500.1"/>
    <property type="gene ID" value="OB08G10500"/>
</dbReference>
<dbReference type="Pfam" id="PF00067">
    <property type="entry name" value="p450"/>
    <property type="match status" value="1"/>
</dbReference>
<feature type="signal peptide" evidence="4">
    <location>
        <begin position="1"/>
        <end position="26"/>
    </location>
</feature>
<dbReference type="eggNOG" id="KOG0156">
    <property type="taxonomic scope" value="Eukaryota"/>
</dbReference>
<keyword evidence="4" id="KW-0732">Signal</keyword>
<dbReference type="GO" id="GO:0016705">
    <property type="term" value="F:oxidoreductase activity, acting on paired donors, with incorporation or reduction of molecular oxygen"/>
    <property type="evidence" value="ECO:0007669"/>
    <property type="project" value="InterPro"/>
</dbReference>
<dbReference type="PANTHER" id="PTHR47955:SF14">
    <property type="entry name" value="OS01G0543600 PROTEIN"/>
    <property type="match status" value="1"/>
</dbReference>
<dbReference type="OMA" id="FNIHEHA"/>
<sequence length="125" mass="13691">MISLLVTLLCPLLLVLLVKHCYVTRAGELLHKLPSPPFRLPVIGHLHLIGSLLHISLRDLAAKYGPDLMLLQLGSVPTLVVSSSSAAHAILRTHDRVFASRSYSTIANILFYGATDVGFSPYNEY</sequence>
<evidence type="ECO:0000313" key="6">
    <source>
        <dbReference type="Proteomes" id="UP000006038"/>
    </source>
</evidence>